<protein>
    <submittedName>
        <fullName evidence="1">Uncharacterized protein</fullName>
    </submittedName>
</protein>
<dbReference type="RefSeq" id="WP_149882706.1">
    <property type="nucleotide sequence ID" value="NZ_CACRTB010000023.1"/>
</dbReference>
<comment type="caution">
    <text evidence="1">The sequence shown here is derived from an EMBL/GenBank/DDBJ whole genome shotgun (WGS) entry which is preliminary data.</text>
</comment>
<reference evidence="1 2" key="1">
    <citation type="journal article" date="2019" name="Nat. Med.">
        <title>A library of human gut bacterial isolates paired with longitudinal multiomics data enables mechanistic microbiome research.</title>
        <authorList>
            <person name="Poyet M."/>
            <person name="Groussin M."/>
            <person name="Gibbons S.M."/>
            <person name="Avila-Pacheco J."/>
            <person name="Jiang X."/>
            <person name="Kearney S.M."/>
            <person name="Perrotta A.R."/>
            <person name="Berdy B."/>
            <person name="Zhao S."/>
            <person name="Lieberman T.D."/>
            <person name="Swanson P.K."/>
            <person name="Smith M."/>
            <person name="Roesemann S."/>
            <person name="Alexander J.E."/>
            <person name="Rich S.A."/>
            <person name="Livny J."/>
            <person name="Vlamakis H."/>
            <person name="Clish C."/>
            <person name="Bullock K."/>
            <person name="Deik A."/>
            <person name="Scott J."/>
            <person name="Pierce K.A."/>
            <person name="Xavier R.J."/>
            <person name="Alm E.J."/>
        </authorList>
    </citation>
    <scope>NUCLEOTIDE SEQUENCE [LARGE SCALE GENOMIC DNA]</scope>
    <source>
        <strain evidence="1 2">BIOML-A19</strain>
    </source>
</reference>
<dbReference type="EMBL" id="VVYD01000006">
    <property type="protein sequence ID" value="KAA5499916.1"/>
    <property type="molecule type" value="Genomic_DNA"/>
</dbReference>
<accession>A0A9P4A7S4</accession>
<name>A0A9P4A7S4_9BACE</name>
<evidence type="ECO:0000313" key="1">
    <source>
        <dbReference type="EMBL" id="KAA5499916.1"/>
    </source>
</evidence>
<gene>
    <name evidence="1" type="ORF">F2Y31_09255</name>
</gene>
<evidence type="ECO:0000313" key="2">
    <source>
        <dbReference type="Proteomes" id="UP000368418"/>
    </source>
</evidence>
<proteinExistence type="predicted"/>
<dbReference type="Proteomes" id="UP000368418">
    <property type="component" value="Unassembled WGS sequence"/>
</dbReference>
<sequence length="140" mass="15740">MIAVEEKDLQSVKTDASLYNGQPTDTGTQCHNVGVTSSTPSILKNKDGVSVESVHTHSKQVCIEGIIRKAKEIIDARNIESYAPMRYKQITKHGKKHIITEPLISPYTLRLCQMVVGKVVEPLWNNEWLRPELVTNIPYV</sequence>
<organism evidence="1 2">
    <name type="scientific">Bacteroides caccae</name>
    <dbReference type="NCBI Taxonomy" id="47678"/>
    <lineage>
        <taxon>Bacteria</taxon>
        <taxon>Pseudomonadati</taxon>
        <taxon>Bacteroidota</taxon>
        <taxon>Bacteroidia</taxon>
        <taxon>Bacteroidales</taxon>
        <taxon>Bacteroidaceae</taxon>
        <taxon>Bacteroides</taxon>
    </lineage>
</organism>
<dbReference type="AlphaFoldDB" id="A0A9P4A7S4"/>